<dbReference type="InterPro" id="IPR006913">
    <property type="entry name" value="CENP-V/GFA"/>
</dbReference>
<dbReference type="PROSITE" id="PS51891">
    <property type="entry name" value="CENP_V_GFA"/>
    <property type="match status" value="1"/>
</dbReference>
<evidence type="ECO:0000256" key="2">
    <source>
        <dbReference type="ARBA" id="ARBA00022723"/>
    </source>
</evidence>
<dbReference type="InterPro" id="IPR011057">
    <property type="entry name" value="Mss4-like_sf"/>
</dbReference>
<evidence type="ECO:0000259" key="4">
    <source>
        <dbReference type="PROSITE" id="PS51891"/>
    </source>
</evidence>
<organism evidence="5 6">
    <name type="scientific">Bosea eneae</name>
    <dbReference type="NCBI Taxonomy" id="151454"/>
    <lineage>
        <taxon>Bacteria</taxon>
        <taxon>Pseudomonadati</taxon>
        <taxon>Pseudomonadota</taxon>
        <taxon>Alphaproteobacteria</taxon>
        <taxon>Hyphomicrobiales</taxon>
        <taxon>Boseaceae</taxon>
        <taxon>Bosea</taxon>
    </lineage>
</organism>
<dbReference type="InterPro" id="IPR052355">
    <property type="entry name" value="CENP-V-like"/>
</dbReference>
<evidence type="ECO:0000256" key="3">
    <source>
        <dbReference type="ARBA" id="ARBA00022833"/>
    </source>
</evidence>
<dbReference type="Proteomes" id="UP001596053">
    <property type="component" value="Unassembled WGS sequence"/>
</dbReference>
<dbReference type="RefSeq" id="WP_377800756.1">
    <property type="nucleotide sequence ID" value="NZ_JBHSLW010000039.1"/>
</dbReference>
<accession>A0ABW0IZ61</accession>
<gene>
    <name evidence="5" type="ORF">ACFPOB_23310</name>
</gene>
<dbReference type="Gene3D" id="2.170.150.70">
    <property type="match status" value="1"/>
</dbReference>
<keyword evidence="2" id="KW-0479">Metal-binding</keyword>
<dbReference type="EMBL" id="JBHSLW010000039">
    <property type="protein sequence ID" value="MFC5422498.1"/>
    <property type="molecule type" value="Genomic_DNA"/>
</dbReference>
<dbReference type="SUPFAM" id="SSF51316">
    <property type="entry name" value="Mss4-like"/>
    <property type="match status" value="1"/>
</dbReference>
<name>A0ABW0IZ61_9HYPH</name>
<comment type="similarity">
    <text evidence="1">Belongs to the Gfa family.</text>
</comment>
<comment type="caution">
    <text evidence="5">The sequence shown here is derived from an EMBL/GenBank/DDBJ whole genome shotgun (WGS) entry which is preliminary data.</text>
</comment>
<keyword evidence="3" id="KW-0862">Zinc</keyword>
<protein>
    <submittedName>
        <fullName evidence="5">GFA family protein</fullName>
    </submittedName>
</protein>
<evidence type="ECO:0000313" key="6">
    <source>
        <dbReference type="Proteomes" id="UP001596053"/>
    </source>
</evidence>
<reference evidence="6" key="1">
    <citation type="journal article" date="2019" name="Int. J. Syst. Evol. Microbiol.">
        <title>The Global Catalogue of Microorganisms (GCM) 10K type strain sequencing project: providing services to taxonomists for standard genome sequencing and annotation.</title>
        <authorList>
            <consortium name="The Broad Institute Genomics Platform"/>
            <consortium name="The Broad Institute Genome Sequencing Center for Infectious Disease"/>
            <person name="Wu L."/>
            <person name="Ma J."/>
        </authorList>
    </citation>
    <scope>NUCLEOTIDE SEQUENCE [LARGE SCALE GENOMIC DNA]</scope>
    <source>
        <strain evidence="6">NCAIM B.01391</strain>
    </source>
</reference>
<evidence type="ECO:0000313" key="5">
    <source>
        <dbReference type="EMBL" id="MFC5422498.1"/>
    </source>
</evidence>
<dbReference type="PANTHER" id="PTHR28620:SF1">
    <property type="entry name" value="CENP-V_GFA DOMAIN-CONTAINING PROTEIN"/>
    <property type="match status" value="1"/>
</dbReference>
<feature type="domain" description="CENP-V/GFA" evidence="4">
    <location>
        <begin position="4"/>
        <end position="123"/>
    </location>
</feature>
<evidence type="ECO:0000256" key="1">
    <source>
        <dbReference type="ARBA" id="ARBA00005495"/>
    </source>
</evidence>
<sequence>MTTISGSCHCGATKFEVLESVTEVTACTCSICSKRGALWSYHKPAQFRLLTPRESLATYRWQSRMVAHHFCGSCGCTTFTETPDWSTGEPDFDNPKVAVNARVLDDFDLAAVPVTVIDGKTLW</sequence>
<proteinExistence type="inferred from homology"/>
<keyword evidence="6" id="KW-1185">Reference proteome</keyword>
<dbReference type="PANTHER" id="PTHR28620">
    <property type="entry name" value="CENTROMERE PROTEIN V"/>
    <property type="match status" value="1"/>
</dbReference>
<dbReference type="Pfam" id="PF04828">
    <property type="entry name" value="GFA"/>
    <property type="match status" value="1"/>
</dbReference>